<dbReference type="InterPro" id="IPR027417">
    <property type="entry name" value="P-loop_NTPase"/>
</dbReference>
<accession>A0A1G9JJK8</accession>
<dbReference type="EMBL" id="FNGP01000002">
    <property type="protein sequence ID" value="SDL37790.1"/>
    <property type="molecule type" value="Genomic_DNA"/>
</dbReference>
<dbReference type="SUPFAM" id="SSF52540">
    <property type="entry name" value="P-loop containing nucleoside triphosphate hydrolases"/>
    <property type="match status" value="1"/>
</dbReference>
<proteinExistence type="predicted"/>
<sequence length="198" mass="21819">MNARTLLLVAGPSGSGKSRLARLGGVAALSLDEFYHDLDHPGLPRSPIGITDWDDARSWNADEALTALRTLLDEGVAEVPVYDISLSRRVGARVLDCHDSKVILAEGVFAPQTLAAVRRAGLPARAIWLDRPRANNFSRRLARDLKEKRKRPTVLLRRGVALYRDEPRLREAALAAGFEPMPMRRALRLVRRAAGADS</sequence>
<dbReference type="AlphaFoldDB" id="A0A1G9JJK8"/>
<gene>
    <name evidence="1" type="ORF">SAMN04488242_1302</name>
</gene>
<keyword evidence="1" id="KW-0808">Transferase</keyword>
<keyword evidence="1" id="KW-0418">Kinase</keyword>
<dbReference type="OrthoDB" id="3691767at2"/>
<dbReference type="Gene3D" id="3.40.50.300">
    <property type="entry name" value="P-loop containing nucleotide triphosphate hydrolases"/>
    <property type="match status" value="1"/>
</dbReference>
<organism evidence="1 2">
    <name type="scientific">Tessaracoccus oleiagri</name>
    <dbReference type="NCBI Taxonomy" id="686624"/>
    <lineage>
        <taxon>Bacteria</taxon>
        <taxon>Bacillati</taxon>
        <taxon>Actinomycetota</taxon>
        <taxon>Actinomycetes</taxon>
        <taxon>Propionibacteriales</taxon>
        <taxon>Propionibacteriaceae</taxon>
        <taxon>Tessaracoccus</taxon>
    </lineage>
</organism>
<dbReference type="STRING" id="686624.SAMN04488242_1302"/>
<evidence type="ECO:0000313" key="2">
    <source>
        <dbReference type="Proteomes" id="UP000199475"/>
    </source>
</evidence>
<dbReference type="Proteomes" id="UP000199475">
    <property type="component" value="Unassembled WGS sequence"/>
</dbReference>
<dbReference type="GO" id="GO:0016301">
    <property type="term" value="F:kinase activity"/>
    <property type="evidence" value="ECO:0007669"/>
    <property type="project" value="UniProtKB-KW"/>
</dbReference>
<reference evidence="1 2" key="1">
    <citation type="submission" date="2016-10" db="EMBL/GenBank/DDBJ databases">
        <authorList>
            <person name="de Groot N.N."/>
        </authorList>
    </citation>
    <scope>NUCLEOTIDE SEQUENCE [LARGE SCALE GENOMIC DNA]</scope>
    <source>
        <strain evidence="1 2">CGMCC 1.9159</strain>
    </source>
</reference>
<evidence type="ECO:0000313" key="1">
    <source>
        <dbReference type="EMBL" id="SDL37790.1"/>
    </source>
</evidence>
<keyword evidence="2" id="KW-1185">Reference proteome</keyword>
<protein>
    <submittedName>
        <fullName evidence="1">Uridine kinase</fullName>
    </submittedName>
</protein>
<name>A0A1G9JJK8_9ACTN</name>